<dbReference type="GeneID" id="64626421"/>
<sequence length="533" mass="60214">MPQTSSYQYASQSESCNFSTVRFERANTHIAVAEDASEFNQFMLASSESRGPLIDRSIPNEIYNPKPRQVILMLRREKLMRPPVELLPAETVCNILKLALEDIIEDDMMTTAEAEHRVMAGGLPFPHTMASVCRQWRDVVSSAPELWTRIFCMIPHESRHQTLISQLRKACGHPVHLTIINKHNHLKQDEVPGILNCIALHIGQLKSLRIRNFYSLYIKEYCNALAGHAPQLECLQVTGPKLLGCWTTRKRLPPLFKLDCPTLRILDIDHKVAHSLNHQWLKNNLTNIESVTLSFGDELPCYGPSYLVKDVPQALNAVPGRIPCLIIDGLQFPFQTISGIKHKDLKIGAEKVVVRECMKVLDMVDEYCKTIVIRGCEFVEDPRTRRLPSSDTLEFDGCFGGSLEAAPLTPSWDGDTVTITNSDSLCLEAIFVLLGAPFKDSSCSLWPRVTTLKLVAKDDFALKFPFKMLKAMISSRREAAGQENLGKSNVELDAIGFKRVRPIMVLHVHGGQGLLHKEREWFEEQVKDFVWDC</sequence>
<evidence type="ECO:0000313" key="2">
    <source>
        <dbReference type="Proteomes" id="UP000807769"/>
    </source>
</evidence>
<comment type="caution">
    <text evidence="1">The sequence shown here is derived from an EMBL/GenBank/DDBJ whole genome shotgun (WGS) entry which is preliminary data.</text>
</comment>
<proteinExistence type="predicted"/>
<dbReference type="RefSeq" id="XP_041197639.1">
    <property type="nucleotide sequence ID" value="XM_041332404.1"/>
</dbReference>
<reference evidence="1" key="1">
    <citation type="journal article" date="2020" name="New Phytol.">
        <title>Comparative genomics reveals dynamic genome evolution in host specialist ectomycorrhizal fungi.</title>
        <authorList>
            <person name="Lofgren L.A."/>
            <person name="Nguyen N.H."/>
            <person name="Vilgalys R."/>
            <person name="Ruytinx J."/>
            <person name="Liao H.L."/>
            <person name="Branco S."/>
            <person name="Kuo A."/>
            <person name="LaButti K."/>
            <person name="Lipzen A."/>
            <person name="Andreopoulos W."/>
            <person name="Pangilinan J."/>
            <person name="Riley R."/>
            <person name="Hundley H."/>
            <person name="Na H."/>
            <person name="Barry K."/>
            <person name="Grigoriev I.V."/>
            <person name="Stajich J.E."/>
            <person name="Kennedy P.G."/>
        </authorList>
    </citation>
    <scope>NUCLEOTIDE SEQUENCE</scope>
    <source>
        <strain evidence="1">MN1</strain>
    </source>
</reference>
<dbReference type="Proteomes" id="UP000807769">
    <property type="component" value="Unassembled WGS sequence"/>
</dbReference>
<organism evidence="1 2">
    <name type="scientific">Suillus subaureus</name>
    <dbReference type="NCBI Taxonomy" id="48587"/>
    <lineage>
        <taxon>Eukaryota</taxon>
        <taxon>Fungi</taxon>
        <taxon>Dikarya</taxon>
        <taxon>Basidiomycota</taxon>
        <taxon>Agaricomycotina</taxon>
        <taxon>Agaricomycetes</taxon>
        <taxon>Agaricomycetidae</taxon>
        <taxon>Boletales</taxon>
        <taxon>Suillineae</taxon>
        <taxon>Suillaceae</taxon>
        <taxon>Suillus</taxon>
    </lineage>
</organism>
<dbReference type="AlphaFoldDB" id="A0A9P7EK11"/>
<keyword evidence="2" id="KW-1185">Reference proteome</keyword>
<evidence type="ECO:0008006" key="3">
    <source>
        <dbReference type="Google" id="ProtNLM"/>
    </source>
</evidence>
<dbReference type="OrthoDB" id="3365698at2759"/>
<name>A0A9P7EK11_9AGAM</name>
<gene>
    <name evidence="1" type="ORF">BJ212DRAFT_1296174</name>
</gene>
<evidence type="ECO:0000313" key="1">
    <source>
        <dbReference type="EMBL" id="KAG1823579.1"/>
    </source>
</evidence>
<dbReference type="EMBL" id="JABBWG010000004">
    <property type="protein sequence ID" value="KAG1823579.1"/>
    <property type="molecule type" value="Genomic_DNA"/>
</dbReference>
<accession>A0A9P7EK11</accession>
<protein>
    <recommendedName>
        <fullName evidence="3">F-box domain-containing protein</fullName>
    </recommendedName>
</protein>